<organism evidence="1 2">
    <name type="scientific">Pleurotus ostreatus (strain PC15)</name>
    <name type="common">Oyster mushroom</name>
    <dbReference type="NCBI Taxonomy" id="1137138"/>
    <lineage>
        <taxon>Eukaryota</taxon>
        <taxon>Fungi</taxon>
        <taxon>Dikarya</taxon>
        <taxon>Basidiomycota</taxon>
        <taxon>Agaricomycotina</taxon>
        <taxon>Agaricomycetes</taxon>
        <taxon>Agaricomycetidae</taxon>
        <taxon>Agaricales</taxon>
        <taxon>Pleurotineae</taxon>
        <taxon>Pleurotaceae</taxon>
        <taxon>Pleurotus</taxon>
    </lineage>
</organism>
<dbReference type="STRING" id="1137138.A0A067P5S8"/>
<dbReference type="Pfam" id="PF01501">
    <property type="entry name" value="Glyco_transf_8"/>
    <property type="match status" value="1"/>
</dbReference>
<dbReference type="InterPro" id="IPR029044">
    <property type="entry name" value="Nucleotide-diphossugar_trans"/>
</dbReference>
<dbReference type="FunCoup" id="A0A067P5S8">
    <property type="interactions" value="663"/>
</dbReference>
<dbReference type="VEuPathDB" id="FungiDB:PLEOSDRAFT_1096217"/>
<gene>
    <name evidence="1" type="ORF">PLEOSDRAFT_1096217</name>
</gene>
<proteinExistence type="predicted"/>
<dbReference type="InParanoid" id="A0A067P5S8"/>
<protein>
    <submittedName>
        <fullName evidence="1">Glycosyltransferase family 8 protein</fullName>
    </submittedName>
</protein>
<dbReference type="AlphaFoldDB" id="A0A067P5S8"/>
<keyword evidence="1" id="KW-0808">Transferase</keyword>
<dbReference type="EMBL" id="KL198006">
    <property type="protein sequence ID" value="KDQ31236.1"/>
    <property type="molecule type" value="Genomic_DNA"/>
</dbReference>
<name>A0A067P5S8_PLEO1</name>
<dbReference type="GO" id="GO:0016757">
    <property type="term" value="F:glycosyltransferase activity"/>
    <property type="evidence" value="ECO:0007669"/>
    <property type="project" value="InterPro"/>
</dbReference>
<reference evidence="2" key="1">
    <citation type="journal article" date="2014" name="Proc. Natl. Acad. Sci. U.S.A.">
        <title>Extensive sampling of basidiomycete genomes demonstrates inadequacy of the white-rot/brown-rot paradigm for wood decay fungi.</title>
        <authorList>
            <person name="Riley R."/>
            <person name="Salamov A.A."/>
            <person name="Brown D.W."/>
            <person name="Nagy L.G."/>
            <person name="Floudas D."/>
            <person name="Held B.W."/>
            <person name="Levasseur A."/>
            <person name="Lombard V."/>
            <person name="Morin E."/>
            <person name="Otillar R."/>
            <person name="Lindquist E.A."/>
            <person name="Sun H."/>
            <person name="LaButti K.M."/>
            <person name="Schmutz J."/>
            <person name="Jabbour D."/>
            <person name="Luo H."/>
            <person name="Baker S.E."/>
            <person name="Pisabarro A.G."/>
            <person name="Walton J.D."/>
            <person name="Blanchette R.A."/>
            <person name="Henrissat B."/>
            <person name="Martin F."/>
            <person name="Cullen D."/>
            <person name="Hibbett D.S."/>
            <person name="Grigoriev I.V."/>
        </authorList>
    </citation>
    <scope>NUCLEOTIDE SEQUENCE [LARGE SCALE GENOMIC DNA]</scope>
    <source>
        <strain evidence="2">PC15</strain>
    </source>
</reference>
<accession>A0A067P5S8</accession>
<sequence length="312" mass="35355">MVKAVWATLITPRDPAYLAGLAVLAETLKSVGSKYPLAAMATPDVAPEWRAYLKGRGIVIIDIEYMKPAEGVDSPFKFDPRFADTWTKLRVYDLRDYERVVLLDSDMIVMRNMDELMEIELPKDWVAAAHACACNPRKFAHYPKDWIPENCGHTAVESPTSPPPEIKPDSPRPYGLLNSGLVVITPSSELFEGLSNFLATSPDISTYNFADQDLMAAYFKGKWKPLNWYYNALKTLKIVHKRLWSDDEVRCLHYILPEKPWHGRVGAPGTGGDYEEVNRWWWDRFAKVEDQLKSSGDEAGLRLLQSVVPPPL</sequence>
<evidence type="ECO:0000313" key="1">
    <source>
        <dbReference type="EMBL" id="KDQ31236.1"/>
    </source>
</evidence>
<dbReference type="Proteomes" id="UP000027073">
    <property type="component" value="Unassembled WGS sequence"/>
</dbReference>
<dbReference type="InterPro" id="IPR050587">
    <property type="entry name" value="GNT1/Glycosyltrans_8"/>
</dbReference>
<dbReference type="HOGENOM" id="CLU_049943_0_0_1"/>
<dbReference type="SUPFAM" id="SSF53448">
    <property type="entry name" value="Nucleotide-diphospho-sugar transferases"/>
    <property type="match status" value="1"/>
</dbReference>
<dbReference type="OrthoDB" id="2014201at2759"/>
<dbReference type="Gene3D" id="3.90.550.10">
    <property type="entry name" value="Spore Coat Polysaccharide Biosynthesis Protein SpsA, Chain A"/>
    <property type="match status" value="1"/>
</dbReference>
<dbReference type="PANTHER" id="PTHR11183">
    <property type="entry name" value="GLYCOGENIN SUBFAMILY MEMBER"/>
    <property type="match status" value="1"/>
</dbReference>
<dbReference type="CDD" id="cd02537">
    <property type="entry name" value="GT8_Glycogenin"/>
    <property type="match status" value="1"/>
</dbReference>
<dbReference type="InterPro" id="IPR002495">
    <property type="entry name" value="Glyco_trans_8"/>
</dbReference>
<evidence type="ECO:0000313" key="2">
    <source>
        <dbReference type="Proteomes" id="UP000027073"/>
    </source>
</evidence>